<dbReference type="Pfam" id="PF22569">
    <property type="entry name" value="DCD_C"/>
    <property type="match status" value="1"/>
</dbReference>
<dbReference type="SUPFAM" id="SSF51283">
    <property type="entry name" value="dUTPase-like"/>
    <property type="match status" value="2"/>
</dbReference>
<evidence type="ECO:0000313" key="4">
    <source>
        <dbReference type="Proteomes" id="UP000094969"/>
    </source>
</evidence>
<dbReference type="InterPro" id="IPR036157">
    <property type="entry name" value="dUTPase-like_sf"/>
</dbReference>
<protein>
    <submittedName>
        <fullName evidence="3">2'-deoxycytidine 5'-triphosphate deaminase</fullName>
    </submittedName>
</protein>
<dbReference type="InterPro" id="IPR010550">
    <property type="entry name" value="DCD_N"/>
</dbReference>
<evidence type="ECO:0000259" key="1">
    <source>
        <dbReference type="Pfam" id="PF06559"/>
    </source>
</evidence>
<dbReference type="GO" id="GO:0009394">
    <property type="term" value="P:2'-deoxyribonucleotide metabolic process"/>
    <property type="evidence" value="ECO:0007669"/>
    <property type="project" value="InterPro"/>
</dbReference>
<name>A0A1D7TY12_9HYPH</name>
<dbReference type="EMBL" id="CP017147">
    <property type="protein sequence ID" value="AOO79997.1"/>
    <property type="molecule type" value="Genomic_DNA"/>
</dbReference>
<organism evidence="3 4">
    <name type="scientific">Bosea vaviloviae</name>
    <dbReference type="NCBI Taxonomy" id="1526658"/>
    <lineage>
        <taxon>Bacteria</taxon>
        <taxon>Pseudomonadati</taxon>
        <taxon>Pseudomonadota</taxon>
        <taxon>Alphaproteobacteria</taxon>
        <taxon>Hyphomicrobiales</taxon>
        <taxon>Boseaceae</taxon>
        <taxon>Bosea</taxon>
    </lineage>
</organism>
<dbReference type="AlphaFoldDB" id="A0A1D7TY12"/>
<dbReference type="GO" id="GO:0008829">
    <property type="term" value="F:dCTP deaminase activity"/>
    <property type="evidence" value="ECO:0007669"/>
    <property type="project" value="InterPro"/>
</dbReference>
<reference evidence="3 4" key="1">
    <citation type="journal article" date="2015" name="Antonie Van Leeuwenhoek">
        <title>Bosea vaviloviae sp. nov., a new species of slow-growing rhizobia isolated from nodules of the relict species Vavilovia formosa (Stev.) Fed.</title>
        <authorList>
            <person name="Safronova V.I."/>
            <person name="Kuznetsova I.G."/>
            <person name="Sazanova A.L."/>
            <person name="Kimeklis A.K."/>
            <person name="Belimov A.A."/>
            <person name="Andronov E.E."/>
            <person name="Pinaev A.G."/>
            <person name="Chizhevskaya E.P."/>
            <person name="Pukhaev A.R."/>
            <person name="Popov K.P."/>
            <person name="Willems A."/>
            <person name="Tikhonovich I.A."/>
        </authorList>
    </citation>
    <scope>NUCLEOTIDE SEQUENCE [LARGE SCALE GENOMIC DNA]</scope>
    <source>
        <strain evidence="3 4">Vaf18</strain>
    </source>
</reference>
<gene>
    <name evidence="3" type="ORF">BHK69_05445</name>
</gene>
<feature type="domain" description="2'-deoxycytidine 5'-triphosphate deaminase N-terminal" evidence="1">
    <location>
        <begin position="3"/>
        <end position="163"/>
    </location>
</feature>
<sequence length="343" mass="37913">MNYGIWPSQTIRSAIADGTIRASSPIHEDLIQPASLDLRLGATAFRVPTSFLPGKGKAVSERLKDLATHEVDLSKPQVLERNCVHIIPLQERVSLGADTSARANPKSSSGRLDIFVRLIADGGMSFDEIPVGYDGPLYAEVVPRSFPIIARAGDTLSQLRFRHHASDAAQPANRSISVSIDLEGAAADGVIAYRARKTTGLIDLQKVGEYDRNDFWEPIRCRPGRRELVLVPDEFYIMASLEDIVINENEAAEMVAYDTAVGEVRVHYAGFLDPFFGRVTDSSGKSKIVLEIRSHDVPFMLDHGQRVGTIVFENMIERPDKLYGQSIKSNYQGQGLKLAKQFF</sequence>
<dbReference type="NCBIfam" id="NF005734">
    <property type="entry name" value="PRK07559.1"/>
    <property type="match status" value="1"/>
</dbReference>
<dbReference type="RefSeq" id="WP_069689218.1">
    <property type="nucleotide sequence ID" value="NZ_CP017147.1"/>
</dbReference>
<feature type="domain" description="2'-deoxycytidine 5'-triphosphate deaminase C-terminal" evidence="2">
    <location>
        <begin position="169"/>
        <end position="342"/>
    </location>
</feature>
<dbReference type="STRING" id="1526658.BHK69_05445"/>
<accession>A0A1D7TY12</accession>
<evidence type="ECO:0000259" key="2">
    <source>
        <dbReference type="Pfam" id="PF22569"/>
    </source>
</evidence>
<keyword evidence="4" id="KW-1185">Reference proteome</keyword>
<dbReference type="Proteomes" id="UP000094969">
    <property type="component" value="Chromosome"/>
</dbReference>
<evidence type="ECO:0000313" key="3">
    <source>
        <dbReference type="EMBL" id="AOO79997.1"/>
    </source>
</evidence>
<dbReference type="Gene3D" id="2.70.40.10">
    <property type="match status" value="2"/>
</dbReference>
<dbReference type="KEGG" id="bvv:BHK69_05445"/>
<dbReference type="OrthoDB" id="9807211at2"/>
<dbReference type="InterPro" id="IPR053811">
    <property type="entry name" value="DCD_C"/>
</dbReference>
<dbReference type="PANTHER" id="PTHR42680">
    <property type="entry name" value="DCTP DEAMINASE"/>
    <property type="match status" value="1"/>
</dbReference>
<proteinExistence type="predicted"/>
<dbReference type="Pfam" id="PF06559">
    <property type="entry name" value="DCD_N"/>
    <property type="match status" value="1"/>
</dbReference>
<dbReference type="PANTHER" id="PTHR42680:SF3">
    <property type="entry name" value="DCTP DEAMINASE"/>
    <property type="match status" value="1"/>
</dbReference>